<dbReference type="PANTHER" id="PTHR30121">
    <property type="entry name" value="UNCHARACTERIZED PROTEIN YJGR-RELATED"/>
    <property type="match status" value="1"/>
</dbReference>
<organism evidence="2 3">
    <name type="scientific">Bryocella elongata</name>
    <dbReference type="NCBI Taxonomy" id="863522"/>
    <lineage>
        <taxon>Bacteria</taxon>
        <taxon>Pseudomonadati</taxon>
        <taxon>Acidobacteriota</taxon>
        <taxon>Terriglobia</taxon>
        <taxon>Terriglobales</taxon>
        <taxon>Acidobacteriaceae</taxon>
        <taxon>Bryocella</taxon>
    </lineage>
</organism>
<dbReference type="OrthoDB" id="9816422at2"/>
<feature type="domain" description="TraG P-loop" evidence="1">
    <location>
        <begin position="595"/>
        <end position="733"/>
    </location>
</feature>
<protein>
    <submittedName>
        <fullName evidence="2">Type IV secretion system protein VirB4</fullName>
    </submittedName>
</protein>
<name>A0A1H5ZSP0_9BACT</name>
<evidence type="ECO:0000313" key="2">
    <source>
        <dbReference type="EMBL" id="SEG38697.1"/>
    </source>
</evidence>
<evidence type="ECO:0000259" key="1">
    <source>
        <dbReference type="Pfam" id="PF19044"/>
    </source>
</evidence>
<dbReference type="EMBL" id="FNVA01000004">
    <property type="protein sequence ID" value="SEG38697.1"/>
    <property type="molecule type" value="Genomic_DNA"/>
</dbReference>
<evidence type="ECO:0000313" key="3">
    <source>
        <dbReference type="Proteomes" id="UP000236728"/>
    </source>
</evidence>
<dbReference type="InterPro" id="IPR043964">
    <property type="entry name" value="P-loop_TraG"/>
</dbReference>
<keyword evidence="3" id="KW-1185">Reference proteome</keyword>
<dbReference type="Pfam" id="PF19044">
    <property type="entry name" value="P-loop_TraG"/>
    <property type="match status" value="2"/>
</dbReference>
<reference evidence="2 3" key="1">
    <citation type="submission" date="2016-10" db="EMBL/GenBank/DDBJ databases">
        <authorList>
            <person name="de Groot N.N."/>
        </authorList>
    </citation>
    <scope>NUCLEOTIDE SEQUENCE [LARGE SCALE GENOMIC DNA]</scope>
    <source>
        <strain evidence="2 3">DSM 22489</strain>
    </source>
</reference>
<proteinExistence type="predicted"/>
<dbReference type="InterPro" id="IPR027417">
    <property type="entry name" value="P-loop_NTPase"/>
</dbReference>
<dbReference type="RefSeq" id="WP_103933680.1">
    <property type="nucleotide sequence ID" value="NZ_FNVA01000004.1"/>
</dbReference>
<dbReference type="Gene3D" id="3.40.50.300">
    <property type="entry name" value="P-loop containing nucleotide triphosphate hydrolases"/>
    <property type="match status" value="1"/>
</dbReference>
<dbReference type="InterPro" id="IPR051162">
    <property type="entry name" value="T4SS_component"/>
</dbReference>
<sequence length="820" mass="94248">MLNLSRVIKPWKEADALSAHINLYGFWTETTFLTKSGDLGMVLSVTGVDYESLDNDEQQYAVKRLESALKSFGEGFHVYQYLFKTNRPEIPFASYDDALIDAAIDQRRQFFESKRDRLYQIELFYVVVLEGARSKTGIMPALLRIPRDPQGGIRELKAQFTSDNMKILLRTQIDADLIKLEQRVQNFTRQLADLMPIEVQGQQAQFSFFRRLLNFDDWRIAGKPQSTQYLDYQVVNSNIEAERDHLRIGDHFVRILTMKEAIAETRPLILDRLFKIEGNFYVVTEWTPLSMAKARKEVDKRRRHFNMSKSGFVSQMGSDPAKTNQRDVLIDESKQADIENLGECLRALGDGQTLGDFSLTVVLYSTDLQTINQEMGEFTGVFTNADGALFTETYNQLNALFATVPGNYAQNLRKMYLLNSNYADLSFLFTIHPGEKTNPHLRSEYLAVLETDNATPYYLNLHNGEVAHTLILGMTGSGKSFLCNFLLTNAQKYRPQTYIFDIGGSFQSLTEIFGGTYLNVGQESRDFTINPFSLPESKENLQFLFSFFRVLIEGNDKRYRLDFKEERKLWEAIERMYVVAPEQRTLSTFSQIIGELKERLHRWTKEGQYGFLFDNVEDTLSFSKFQTFNFAGWGDAPEVLEPLLFYVLHRASNEIANPAKLATFKTFLLDEAWLFIKNETIRSYIVAAQKTWRKHNAAMILATQSIKELEDSGMLAVVAESCPTKIFLANPEMNRQVYREAFHLNDTELDIIADLIPPGEMLIRKAHSSKKVRLNVDSVSYWIATNNARDNLLKREAFAEYGIAEGVRQLATTHPFQPRR</sequence>
<dbReference type="SUPFAM" id="SSF52540">
    <property type="entry name" value="P-loop containing nucleoside triphosphate hydrolases"/>
    <property type="match status" value="1"/>
</dbReference>
<dbReference type="Proteomes" id="UP000236728">
    <property type="component" value="Unassembled WGS sequence"/>
</dbReference>
<feature type="domain" description="TraG P-loop" evidence="1">
    <location>
        <begin position="469"/>
        <end position="537"/>
    </location>
</feature>
<dbReference type="PANTHER" id="PTHR30121:SF12">
    <property type="entry name" value="TYPE IV SECRETION SYSTEM PROTEIN CAGE"/>
    <property type="match status" value="1"/>
</dbReference>
<gene>
    <name evidence="2" type="ORF">SAMN05421819_2825</name>
</gene>
<dbReference type="AlphaFoldDB" id="A0A1H5ZSP0"/>
<accession>A0A1H5ZSP0</accession>